<dbReference type="AlphaFoldDB" id="A0AA42BSZ2"/>
<proteinExistence type="predicted"/>
<sequence length="279" mass="30905">MFKSPVEYLNEVIAGLMTETANAAFAGLKIYLFAPTDLSRYEYVSEAYDFVFTLSVIIGSVFFIYNLICLLVQKVGGYEQRSMQEVMVKTVLGGTMAVLAPFLLQRVMIPINNAIVQLFLNKGVQVDSFSRFTAIPGAGTTAVLIAGFLMALLFVILAIQYVIRTAELLIILIMSPLAAWSIVNDEMNIWSIWWREMTATVFTQSLQIIIIWLAFNTIGDGAELKDFIVGFGFLIFCIMSPQFLRRFLYSTGAGKKIAGLATGAGKSVLFRYVTAKLIG</sequence>
<gene>
    <name evidence="2" type="ORF">NK662_10425</name>
</gene>
<dbReference type="EMBL" id="JANCLT010000004">
    <property type="protein sequence ID" value="MCP8968953.1"/>
    <property type="molecule type" value="Genomic_DNA"/>
</dbReference>
<keyword evidence="1" id="KW-0472">Membrane</keyword>
<feature type="transmembrane region" description="Helical" evidence="1">
    <location>
        <begin position="12"/>
        <end position="32"/>
    </location>
</feature>
<reference evidence="2" key="1">
    <citation type="submission" date="2022-07" db="EMBL/GenBank/DDBJ databases">
        <authorList>
            <person name="Li W.-J."/>
            <person name="Deng Q.-Q."/>
        </authorList>
    </citation>
    <scope>NUCLEOTIDE SEQUENCE</scope>
    <source>
        <strain evidence="2">SYSU M60031</strain>
    </source>
</reference>
<feature type="transmembrane region" description="Helical" evidence="1">
    <location>
        <begin position="198"/>
        <end position="215"/>
    </location>
</feature>
<organism evidence="2 3">
    <name type="scientific">Ectobacillus ponti</name>
    <dbReference type="NCBI Taxonomy" id="2961894"/>
    <lineage>
        <taxon>Bacteria</taxon>
        <taxon>Bacillati</taxon>
        <taxon>Bacillota</taxon>
        <taxon>Bacilli</taxon>
        <taxon>Bacillales</taxon>
        <taxon>Bacillaceae</taxon>
        <taxon>Ectobacillus</taxon>
    </lineage>
</organism>
<accession>A0AA42BSZ2</accession>
<evidence type="ECO:0000256" key="1">
    <source>
        <dbReference type="SAM" id="Phobius"/>
    </source>
</evidence>
<feature type="transmembrane region" description="Helical" evidence="1">
    <location>
        <begin position="135"/>
        <end position="159"/>
    </location>
</feature>
<feature type="transmembrane region" description="Helical" evidence="1">
    <location>
        <begin position="166"/>
        <end position="183"/>
    </location>
</feature>
<dbReference type="Pfam" id="PF19597">
    <property type="entry name" value="TrbL_4"/>
    <property type="match status" value="1"/>
</dbReference>
<name>A0AA42BSZ2_9BACI</name>
<keyword evidence="3" id="KW-1185">Reference proteome</keyword>
<feature type="transmembrane region" description="Helical" evidence="1">
    <location>
        <begin position="227"/>
        <end position="244"/>
    </location>
</feature>
<dbReference type="RefSeq" id="WP_254758860.1">
    <property type="nucleotide sequence ID" value="NZ_JANCLT010000004.1"/>
</dbReference>
<comment type="caution">
    <text evidence="2">The sequence shown here is derived from an EMBL/GenBank/DDBJ whole genome shotgun (WGS) entry which is preliminary data.</text>
</comment>
<dbReference type="Proteomes" id="UP001156102">
    <property type="component" value="Unassembled WGS sequence"/>
</dbReference>
<keyword evidence="1" id="KW-1133">Transmembrane helix</keyword>
<evidence type="ECO:0000313" key="3">
    <source>
        <dbReference type="Proteomes" id="UP001156102"/>
    </source>
</evidence>
<keyword evidence="1" id="KW-0812">Transmembrane</keyword>
<protein>
    <submittedName>
        <fullName evidence="2">DUF6102 family protein</fullName>
    </submittedName>
</protein>
<dbReference type="InterPro" id="IPR046084">
    <property type="entry name" value="TrbL_4"/>
</dbReference>
<feature type="transmembrane region" description="Helical" evidence="1">
    <location>
        <begin position="52"/>
        <end position="72"/>
    </location>
</feature>
<evidence type="ECO:0000313" key="2">
    <source>
        <dbReference type="EMBL" id="MCP8968953.1"/>
    </source>
</evidence>
<feature type="transmembrane region" description="Helical" evidence="1">
    <location>
        <begin position="92"/>
        <end position="115"/>
    </location>
</feature>